<keyword evidence="2 5" id="KW-0812">Transmembrane</keyword>
<dbReference type="GO" id="GO:0012505">
    <property type="term" value="C:endomembrane system"/>
    <property type="evidence" value="ECO:0007669"/>
    <property type="project" value="UniProtKB-SubCell"/>
</dbReference>
<feature type="domain" description="DUF1232" evidence="6">
    <location>
        <begin position="30"/>
        <end position="66"/>
    </location>
</feature>
<gene>
    <name evidence="7" type="ORF">SAMN05421791_101190</name>
</gene>
<keyword evidence="8" id="KW-1185">Reference proteome</keyword>
<dbReference type="STRING" id="120956.SAMN05421791_101190"/>
<organism evidence="7 8">
    <name type="scientific">Facklamia miroungae</name>
    <dbReference type="NCBI Taxonomy" id="120956"/>
    <lineage>
        <taxon>Bacteria</taxon>
        <taxon>Bacillati</taxon>
        <taxon>Bacillota</taxon>
        <taxon>Bacilli</taxon>
        <taxon>Lactobacillales</taxon>
        <taxon>Aerococcaceae</taxon>
        <taxon>Facklamia</taxon>
    </lineage>
</organism>
<evidence type="ECO:0000256" key="5">
    <source>
        <dbReference type="SAM" id="Phobius"/>
    </source>
</evidence>
<dbReference type="OrthoDB" id="9800202at2"/>
<dbReference type="Proteomes" id="UP000199708">
    <property type="component" value="Unassembled WGS sequence"/>
</dbReference>
<accession>A0A1G7PB96</accession>
<keyword evidence="3 5" id="KW-1133">Transmembrane helix</keyword>
<sequence length="83" mass="9462">MKKKQAKLSFLEKFPLFLKSFFKKDTPMLARLMILFTFAYVLLPTDMLPDFLGPLGFVDDALLIPLMVNSVIKLLPGQMVPNN</sequence>
<dbReference type="EMBL" id="FNCK01000001">
    <property type="protein sequence ID" value="SDF83576.1"/>
    <property type="molecule type" value="Genomic_DNA"/>
</dbReference>
<evidence type="ECO:0000259" key="6">
    <source>
        <dbReference type="Pfam" id="PF06803"/>
    </source>
</evidence>
<dbReference type="AlphaFoldDB" id="A0A1G7PB96"/>
<dbReference type="RefSeq" id="WP_090288894.1">
    <property type="nucleotide sequence ID" value="NZ_FNCK01000001.1"/>
</dbReference>
<comment type="subcellular location">
    <subcellularLocation>
        <location evidence="1">Endomembrane system</location>
        <topology evidence="1">Multi-pass membrane protein</topology>
    </subcellularLocation>
</comment>
<dbReference type="InterPro" id="IPR010652">
    <property type="entry name" value="DUF1232"/>
</dbReference>
<proteinExistence type="predicted"/>
<evidence type="ECO:0000256" key="2">
    <source>
        <dbReference type="ARBA" id="ARBA00022692"/>
    </source>
</evidence>
<evidence type="ECO:0000256" key="3">
    <source>
        <dbReference type="ARBA" id="ARBA00022989"/>
    </source>
</evidence>
<evidence type="ECO:0000313" key="7">
    <source>
        <dbReference type="EMBL" id="SDF83576.1"/>
    </source>
</evidence>
<protein>
    <recommendedName>
        <fullName evidence="6">DUF1232 domain-containing protein</fullName>
    </recommendedName>
</protein>
<feature type="transmembrane region" description="Helical" evidence="5">
    <location>
        <begin position="28"/>
        <end position="45"/>
    </location>
</feature>
<keyword evidence="4 5" id="KW-0472">Membrane</keyword>
<dbReference type="Pfam" id="PF06803">
    <property type="entry name" value="DUF1232"/>
    <property type="match status" value="1"/>
</dbReference>
<reference evidence="7 8" key="1">
    <citation type="submission" date="2016-10" db="EMBL/GenBank/DDBJ databases">
        <authorList>
            <person name="de Groot N.N."/>
        </authorList>
    </citation>
    <scope>NUCLEOTIDE SEQUENCE [LARGE SCALE GENOMIC DNA]</scope>
    <source>
        <strain evidence="7 8">ATCC BAA-466</strain>
    </source>
</reference>
<evidence type="ECO:0000256" key="1">
    <source>
        <dbReference type="ARBA" id="ARBA00004127"/>
    </source>
</evidence>
<evidence type="ECO:0000313" key="8">
    <source>
        <dbReference type="Proteomes" id="UP000199708"/>
    </source>
</evidence>
<name>A0A1G7PB96_9LACT</name>
<evidence type="ECO:0000256" key="4">
    <source>
        <dbReference type="ARBA" id="ARBA00023136"/>
    </source>
</evidence>